<protein>
    <submittedName>
        <fullName evidence="7">Transmembrane protease serine 9</fullName>
    </submittedName>
</protein>
<keyword evidence="1" id="KW-1015">Disulfide bond</keyword>
<dbReference type="RefSeq" id="XP_036669856.3">
    <property type="nucleotide sequence ID" value="XM_036813961.3"/>
</dbReference>
<dbReference type="InterPro" id="IPR001314">
    <property type="entry name" value="Peptidase_S1A"/>
</dbReference>
<feature type="domain" description="Peptidase S1" evidence="5">
    <location>
        <begin position="302"/>
        <end position="524"/>
    </location>
</feature>
<evidence type="ECO:0000256" key="3">
    <source>
        <dbReference type="RuleBase" id="RU363034"/>
    </source>
</evidence>
<dbReference type="SMART" id="SM00020">
    <property type="entry name" value="Tryp_SPc"/>
    <property type="match status" value="2"/>
</dbReference>
<dbReference type="InterPro" id="IPR043504">
    <property type="entry name" value="Peptidase_S1_PA_chymotrypsin"/>
</dbReference>
<keyword evidence="3" id="KW-0378">Hydrolase</keyword>
<evidence type="ECO:0000256" key="1">
    <source>
        <dbReference type="ARBA" id="ARBA00023157"/>
    </source>
</evidence>
<keyword evidence="4" id="KW-0732">Signal</keyword>
<dbReference type="PROSITE" id="PS00135">
    <property type="entry name" value="TRYPSIN_SER"/>
    <property type="match status" value="1"/>
</dbReference>
<dbReference type="InterPro" id="IPR033116">
    <property type="entry name" value="TRYPSIN_SER"/>
</dbReference>
<keyword evidence="7" id="KW-0472">Membrane</keyword>
<keyword evidence="3" id="KW-0720">Serine protease</keyword>
<gene>
    <name evidence="7" type="primary">LOC108018069</name>
</gene>
<dbReference type="AlphaFoldDB" id="A0AB40A1N8"/>
<dbReference type="Pfam" id="PF00089">
    <property type="entry name" value="Trypsin"/>
    <property type="match status" value="2"/>
</dbReference>
<evidence type="ECO:0000259" key="5">
    <source>
        <dbReference type="PROSITE" id="PS50240"/>
    </source>
</evidence>
<evidence type="ECO:0000256" key="2">
    <source>
        <dbReference type="ARBA" id="ARBA00024195"/>
    </source>
</evidence>
<dbReference type="PANTHER" id="PTHR24256">
    <property type="entry name" value="TRYPTASE-RELATED"/>
    <property type="match status" value="1"/>
</dbReference>
<proteinExistence type="inferred from homology"/>
<dbReference type="GO" id="GO:0046872">
    <property type="term" value="F:metal ion binding"/>
    <property type="evidence" value="ECO:0007669"/>
    <property type="project" value="UniProtKB-KW"/>
</dbReference>
<dbReference type="CDD" id="cd00190">
    <property type="entry name" value="Tryp_SPc"/>
    <property type="match status" value="1"/>
</dbReference>
<keyword evidence="6" id="KW-1185">Reference proteome</keyword>
<dbReference type="Proteomes" id="UP001652628">
    <property type="component" value="Chromosome 2R"/>
</dbReference>
<accession>A0AB40A1N8</accession>
<dbReference type="GeneID" id="108018069"/>
<dbReference type="InterPro" id="IPR051487">
    <property type="entry name" value="Ser/Thr_Proteases_Immune/Dev"/>
</dbReference>
<dbReference type="InterPro" id="IPR009003">
    <property type="entry name" value="Peptidase_S1_PA"/>
</dbReference>
<feature type="signal peptide" evidence="4">
    <location>
        <begin position="1"/>
        <end position="22"/>
    </location>
</feature>
<sequence>MTSAAYWVTLIVLVLLKQGSTSLLDEDCGVASDIVGRIMHGTPAGILANPWMALIKTPTEFICAGTLINNRFVLSASHCLCKSSDCGEKHTQLIARLGEYNRSTDNESLHRHEDFNVVSFYEPKPFETSTSYGDIALLKLQRSVVYKLHIRPICIQLDSRHKSETDAISKFTAVGWGKTETGNTSDVLQKVVINRLDKSTCYQFLWENLTDSQICGGSGNGADTCNGDSGGPLYSKVSDGVTWRQTQFGIVSFGSKQCGGIGVYTDVMSHVDFIERVVLESDITVLLPTIDFLDEGCLDNAKLGRRAKTPPETFPWLAEVYMESFVVTYGVLISHRFVLTTAELIPEEIPLKVLFGETSESIMDFYEVSSVHKHPEFMSLARNDIALLELEREVEYSDLIRPICLPSPTNKKEQEKFQMKADRAELTAVGWGIRRSSMVHRANSTECYQEDLQEIGDKQICMEHPKSITSNVGSGSPLVKPLSHGNSRAFTLVGLASFGRMENHSRDVYTNVLSYVDWLGTLVKM</sequence>
<evidence type="ECO:0000313" key="7">
    <source>
        <dbReference type="RefSeq" id="XP_036669856.3"/>
    </source>
</evidence>
<evidence type="ECO:0000313" key="6">
    <source>
        <dbReference type="Proteomes" id="UP001652628"/>
    </source>
</evidence>
<dbReference type="PROSITE" id="PS50240">
    <property type="entry name" value="TRYPSIN_DOM"/>
    <property type="match status" value="2"/>
</dbReference>
<dbReference type="GO" id="GO:0051604">
    <property type="term" value="P:protein maturation"/>
    <property type="evidence" value="ECO:0007669"/>
    <property type="project" value="UniProtKB-ARBA"/>
</dbReference>
<dbReference type="PROSITE" id="PS00134">
    <property type="entry name" value="TRYPSIN_HIS"/>
    <property type="match status" value="1"/>
</dbReference>
<keyword evidence="3 7" id="KW-0645">Protease</keyword>
<name>A0AB40A1N8_DROSZ</name>
<dbReference type="InterPro" id="IPR001254">
    <property type="entry name" value="Trypsin_dom"/>
</dbReference>
<organism evidence="6 7">
    <name type="scientific">Drosophila suzukii</name>
    <name type="common">Spotted-wing drosophila fruit fly</name>
    <dbReference type="NCBI Taxonomy" id="28584"/>
    <lineage>
        <taxon>Eukaryota</taxon>
        <taxon>Metazoa</taxon>
        <taxon>Ecdysozoa</taxon>
        <taxon>Arthropoda</taxon>
        <taxon>Hexapoda</taxon>
        <taxon>Insecta</taxon>
        <taxon>Pterygota</taxon>
        <taxon>Neoptera</taxon>
        <taxon>Endopterygota</taxon>
        <taxon>Diptera</taxon>
        <taxon>Brachycera</taxon>
        <taxon>Muscomorpha</taxon>
        <taxon>Ephydroidea</taxon>
        <taxon>Drosophilidae</taxon>
        <taxon>Drosophila</taxon>
        <taxon>Sophophora</taxon>
    </lineage>
</organism>
<keyword evidence="7" id="KW-0812">Transmembrane</keyword>
<dbReference type="Gene3D" id="2.40.10.10">
    <property type="entry name" value="Trypsin-like serine proteases"/>
    <property type="match status" value="3"/>
</dbReference>
<comment type="similarity">
    <text evidence="2">Belongs to the peptidase S1 family. CLIP subfamily.</text>
</comment>
<dbReference type="PRINTS" id="PR00722">
    <property type="entry name" value="CHYMOTRYPSIN"/>
</dbReference>
<reference evidence="7" key="1">
    <citation type="submission" date="2025-08" db="UniProtKB">
        <authorList>
            <consortium name="RefSeq"/>
        </authorList>
    </citation>
    <scope>IDENTIFICATION</scope>
</reference>
<feature type="chain" id="PRO_5047046216" evidence="4">
    <location>
        <begin position="23"/>
        <end position="525"/>
    </location>
</feature>
<dbReference type="GO" id="GO:0004252">
    <property type="term" value="F:serine-type endopeptidase activity"/>
    <property type="evidence" value="ECO:0007669"/>
    <property type="project" value="InterPro"/>
</dbReference>
<feature type="domain" description="Peptidase S1" evidence="5">
    <location>
        <begin position="38"/>
        <end position="279"/>
    </location>
</feature>
<dbReference type="SUPFAM" id="SSF50494">
    <property type="entry name" value="Trypsin-like serine proteases"/>
    <property type="match status" value="2"/>
</dbReference>
<dbReference type="GO" id="GO:0006508">
    <property type="term" value="P:proteolysis"/>
    <property type="evidence" value="ECO:0007669"/>
    <property type="project" value="UniProtKB-KW"/>
</dbReference>
<evidence type="ECO:0000256" key="4">
    <source>
        <dbReference type="SAM" id="SignalP"/>
    </source>
</evidence>
<dbReference type="InterPro" id="IPR018114">
    <property type="entry name" value="TRYPSIN_HIS"/>
</dbReference>